<protein>
    <submittedName>
        <fullName evidence="4">Opacity protein-like surface antigen</fullName>
    </submittedName>
</protein>
<organism evidence="4 5">
    <name type="scientific">Amaricoccus macauensis</name>
    <dbReference type="NCBI Taxonomy" id="57001"/>
    <lineage>
        <taxon>Bacteria</taxon>
        <taxon>Pseudomonadati</taxon>
        <taxon>Pseudomonadota</taxon>
        <taxon>Alphaproteobacteria</taxon>
        <taxon>Rhodobacterales</taxon>
        <taxon>Paracoccaceae</taxon>
        <taxon>Amaricoccus</taxon>
    </lineage>
</organism>
<dbReference type="EMBL" id="JACHFM010000003">
    <property type="protein sequence ID" value="MBB5223306.1"/>
    <property type="molecule type" value="Genomic_DNA"/>
</dbReference>
<comment type="caution">
    <text evidence="4">The sequence shown here is derived from an EMBL/GenBank/DDBJ whole genome shotgun (WGS) entry which is preliminary data.</text>
</comment>
<name>A0A840STZ7_9RHOB</name>
<feature type="domain" description="Outer membrane protein beta-barrel" evidence="3">
    <location>
        <begin position="14"/>
        <end position="215"/>
    </location>
</feature>
<dbReference type="Proteomes" id="UP000549457">
    <property type="component" value="Unassembled WGS sequence"/>
</dbReference>
<dbReference type="SUPFAM" id="SSF56925">
    <property type="entry name" value="OMPA-like"/>
    <property type="match status" value="1"/>
</dbReference>
<evidence type="ECO:0000256" key="1">
    <source>
        <dbReference type="ARBA" id="ARBA00022729"/>
    </source>
</evidence>
<keyword evidence="5" id="KW-1185">Reference proteome</keyword>
<dbReference type="Pfam" id="PF13505">
    <property type="entry name" value="OMP_b-brl"/>
    <property type="match status" value="1"/>
</dbReference>
<accession>A0A840STZ7</accession>
<evidence type="ECO:0000313" key="4">
    <source>
        <dbReference type="EMBL" id="MBB5223306.1"/>
    </source>
</evidence>
<dbReference type="Gene3D" id="2.40.160.20">
    <property type="match status" value="1"/>
</dbReference>
<dbReference type="InterPro" id="IPR011250">
    <property type="entry name" value="OMP/PagP_B-barrel"/>
</dbReference>
<dbReference type="RefSeq" id="WP_184151885.1">
    <property type="nucleotide sequence ID" value="NZ_JACHFM010000003.1"/>
</dbReference>
<dbReference type="InterPro" id="IPR027385">
    <property type="entry name" value="Beta-barrel_OMP"/>
</dbReference>
<dbReference type="AlphaFoldDB" id="A0A840STZ7"/>
<evidence type="ECO:0000313" key="5">
    <source>
        <dbReference type="Proteomes" id="UP000549457"/>
    </source>
</evidence>
<keyword evidence="1 2" id="KW-0732">Signal</keyword>
<feature type="chain" id="PRO_5032635887" evidence="2">
    <location>
        <begin position="26"/>
        <end position="215"/>
    </location>
</feature>
<evidence type="ECO:0000256" key="2">
    <source>
        <dbReference type="SAM" id="SignalP"/>
    </source>
</evidence>
<evidence type="ECO:0000259" key="3">
    <source>
        <dbReference type="Pfam" id="PF13505"/>
    </source>
</evidence>
<gene>
    <name evidence="4" type="ORF">HNP73_003253</name>
</gene>
<proteinExistence type="predicted"/>
<sequence>MSSTIRTTAGLAVAILLAGTGWAAAQGLGTSRAYVKVFGGVTLPKDDNFTLAIEDEDPAASGLDYDAGYVMGIAGGYSITPNVALELEYSYRASDVELDSDGGLSGQMKSNAYMANAIYSFDAVDQAGAVRPFLGIGLGAADLTYEPDGIPRLGGDYRFAYQAIAGIGYQMNESWTISGEVRYLGVSENEVSNSLANFDTTYQSFDALVGATYRF</sequence>
<feature type="signal peptide" evidence="2">
    <location>
        <begin position="1"/>
        <end position="25"/>
    </location>
</feature>
<reference evidence="4 5" key="1">
    <citation type="submission" date="2020-08" db="EMBL/GenBank/DDBJ databases">
        <title>Genomic Encyclopedia of Type Strains, Phase IV (KMG-IV): sequencing the most valuable type-strain genomes for metagenomic binning, comparative biology and taxonomic classification.</title>
        <authorList>
            <person name="Goeker M."/>
        </authorList>
    </citation>
    <scope>NUCLEOTIDE SEQUENCE [LARGE SCALE GENOMIC DNA]</scope>
    <source>
        <strain evidence="4 5">DSM 101730</strain>
    </source>
</reference>